<organism evidence="1 2">
    <name type="scientific">Halocaridina rubra</name>
    <name type="common">Hawaiian red shrimp</name>
    <dbReference type="NCBI Taxonomy" id="373956"/>
    <lineage>
        <taxon>Eukaryota</taxon>
        <taxon>Metazoa</taxon>
        <taxon>Ecdysozoa</taxon>
        <taxon>Arthropoda</taxon>
        <taxon>Crustacea</taxon>
        <taxon>Multicrustacea</taxon>
        <taxon>Malacostraca</taxon>
        <taxon>Eumalacostraca</taxon>
        <taxon>Eucarida</taxon>
        <taxon>Decapoda</taxon>
        <taxon>Pleocyemata</taxon>
        <taxon>Caridea</taxon>
        <taxon>Atyoidea</taxon>
        <taxon>Atyidae</taxon>
        <taxon>Halocaridina</taxon>
    </lineage>
</organism>
<evidence type="ECO:0000313" key="1">
    <source>
        <dbReference type="EMBL" id="KAK7083881.1"/>
    </source>
</evidence>
<reference evidence="1 2" key="1">
    <citation type="submission" date="2023-11" db="EMBL/GenBank/DDBJ databases">
        <title>Halocaridina rubra genome assembly.</title>
        <authorList>
            <person name="Smith C."/>
        </authorList>
    </citation>
    <scope>NUCLEOTIDE SEQUENCE [LARGE SCALE GENOMIC DNA]</scope>
    <source>
        <strain evidence="1">EP-1</strain>
        <tissue evidence="1">Whole</tissue>
    </source>
</reference>
<evidence type="ECO:0000313" key="2">
    <source>
        <dbReference type="Proteomes" id="UP001381693"/>
    </source>
</evidence>
<feature type="non-terminal residue" evidence="1">
    <location>
        <position position="153"/>
    </location>
</feature>
<sequence>MGSRLVTTTCYTTRKDNVALNAPAVSLLPTGYGPVTSLVDGIFTQTYSECYRGAYKLPNYVLLDLQKIVFVSEVRVYYFIKSAGLSRGISIYVEEDNPIISNVVSTNAVAIASTDNLKTVKGDYIIPLNPPKYARWILLSKTQNSILAVCHID</sequence>
<dbReference type="EMBL" id="JAXCGZ010002452">
    <property type="protein sequence ID" value="KAK7083881.1"/>
    <property type="molecule type" value="Genomic_DNA"/>
</dbReference>
<dbReference type="AlphaFoldDB" id="A0AAN8XGT6"/>
<name>A0AAN8XGT6_HALRR</name>
<protein>
    <submittedName>
        <fullName evidence="1">Uncharacterized protein</fullName>
    </submittedName>
</protein>
<dbReference type="Proteomes" id="UP001381693">
    <property type="component" value="Unassembled WGS sequence"/>
</dbReference>
<dbReference type="InterPro" id="IPR008979">
    <property type="entry name" value="Galactose-bd-like_sf"/>
</dbReference>
<dbReference type="Gene3D" id="2.60.120.260">
    <property type="entry name" value="Galactose-binding domain-like"/>
    <property type="match status" value="1"/>
</dbReference>
<proteinExistence type="predicted"/>
<comment type="caution">
    <text evidence="1">The sequence shown here is derived from an EMBL/GenBank/DDBJ whole genome shotgun (WGS) entry which is preliminary data.</text>
</comment>
<gene>
    <name evidence="1" type="ORF">SK128_021897</name>
</gene>
<dbReference type="SUPFAM" id="SSF49785">
    <property type="entry name" value="Galactose-binding domain-like"/>
    <property type="match status" value="1"/>
</dbReference>
<keyword evidence="2" id="KW-1185">Reference proteome</keyword>
<accession>A0AAN8XGT6</accession>